<dbReference type="GO" id="GO:0015179">
    <property type="term" value="F:L-amino acid transmembrane transporter activity"/>
    <property type="evidence" value="ECO:0007669"/>
    <property type="project" value="TreeGrafter"/>
</dbReference>
<accession>A0A0V1BGS2</accession>
<dbReference type="EMBL" id="JYDH01000048">
    <property type="protein sequence ID" value="KRY35944.1"/>
    <property type="molecule type" value="Genomic_DNA"/>
</dbReference>
<evidence type="ECO:0000313" key="8">
    <source>
        <dbReference type="EMBL" id="KRY35944.1"/>
    </source>
</evidence>
<evidence type="ECO:0000256" key="3">
    <source>
        <dbReference type="ARBA" id="ARBA00022989"/>
    </source>
</evidence>
<dbReference type="STRING" id="6334.A0A0V1BGS2"/>
<keyword evidence="9" id="KW-1185">Reference proteome</keyword>
<organism evidence="8 9">
    <name type="scientific">Trichinella spiralis</name>
    <name type="common">Trichina worm</name>
    <dbReference type="NCBI Taxonomy" id="6334"/>
    <lineage>
        <taxon>Eukaryota</taxon>
        <taxon>Metazoa</taxon>
        <taxon>Ecdysozoa</taxon>
        <taxon>Nematoda</taxon>
        <taxon>Enoplea</taxon>
        <taxon>Dorylaimia</taxon>
        <taxon>Trichinellida</taxon>
        <taxon>Trichinellidae</taxon>
        <taxon>Trichinella</taxon>
    </lineage>
</organism>
<dbReference type="Proteomes" id="UP000054776">
    <property type="component" value="Unassembled WGS sequence"/>
</dbReference>
<feature type="region of interest" description="Disordered" evidence="5">
    <location>
        <begin position="624"/>
        <end position="647"/>
    </location>
</feature>
<dbReference type="OrthoDB" id="1684102at2759"/>
<feature type="transmembrane region" description="Helical" evidence="6">
    <location>
        <begin position="310"/>
        <end position="335"/>
    </location>
</feature>
<dbReference type="AlphaFoldDB" id="A0A0V1BGS2"/>
<evidence type="ECO:0000313" key="9">
    <source>
        <dbReference type="Proteomes" id="UP000054776"/>
    </source>
</evidence>
<feature type="transmembrane region" description="Helical" evidence="6">
    <location>
        <begin position="236"/>
        <end position="260"/>
    </location>
</feature>
<gene>
    <name evidence="8" type="primary">slc36a4</name>
    <name evidence="8" type="ORF">T01_2769</name>
</gene>
<feature type="transmembrane region" description="Helical" evidence="6">
    <location>
        <begin position="361"/>
        <end position="386"/>
    </location>
</feature>
<feature type="transmembrane region" description="Helical" evidence="6">
    <location>
        <begin position="506"/>
        <end position="527"/>
    </location>
</feature>
<keyword evidence="4 6" id="KW-0472">Membrane</keyword>
<keyword evidence="3 6" id="KW-1133">Transmembrane helix</keyword>
<dbReference type="Pfam" id="PF01490">
    <property type="entry name" value="Aa_trans"/>
    <property type="match status" value="1"/>
</dbReference>
<keyword evidence="2 6" id="KW-0812">Transmembrane</keyword>
<comment type="subcellular location">
    <subcellularLocation>
        <location evidence="1">Membrane</location>
        <topology evidence="1">Multi-pass membrane protein</topology>
    </subcellularLocation>
</comment>
<evidence type="ECO:0000256" key="4">
    <source>
        <dbReference type="ARBA" id="ARBA00023136"/>
    </source>
</evidence>
<feature type="domain" description="Amino acid transporter transmembrane" evidence="7">
    <location>
        <begin position="83"/>
        <end position="407"/>
    </location>
</feature>
<evidence type="ECO:0000256" key="2">
    <source>
        <dbReference type="ARBA" id="ARBA00022692"/>
    </source>
</evidence>
<dbReference type="PANTHER" id="PTHR22950">
    <property type="entry name" value="AMINO ACID TRANSPORTER"/>
    <property type="match status" value="1"/>
</dbReference>
<dbReference type="InParanoid" id="A0A0V1BGS2"/>
<name>A0A0V1BGS2_TRISP</name>
<feature type="transmembrane region" description="Helical" evidence="6">
    <location>
        <begin position="177"/>
        <end position="200"/>
    </location>
</feature>
<evidence type="ECO:0000256" key="1">
    <source>
        <dbReference type="ARBA" id="ARBA00004141"/>
    </source>
</evidence>
<dbReference type="GO" id="GO:0005774">
    <property type="term" value="C:vacuolar membrane"/>
    <property type="evidence" value="ECO:0007669"/>
    <property type="project" value="TreeGrafter"/>
</dbReference>
<feature type="transmembrane region" description="Helical" evidence="6">
    <location>
        <begin position="212"/>
        <end position="229"/>
    </location>
</feature>
<dbReference type="InterPro" id="IPR013057">
    <property type="entry name" value="AA_transpt_TM"/>
</dbReference>
<evidence type="ECO:0000259" key="7">
    <source>
        <dbReference type="Pfam" id="PF01490"/>
    </source>
</evidence>
<feature type="transmembrane region" description="Helical" evidence="6">
    <location>
        <begin position="280"/>
        <end position="298"/>
    </location>
</feature>
<comment type="caution">
    <text evidence="8">The sequence shown here is derived from an EMBL/GenBank/DDBJ whole genome shotgun (WGS) entry which is preliminary data.</text>
</comment>
<feature type="transmembrane region" description="Helical" evidence="6">
    <location>
        <begin position="89"/>
        <end position="109"/>
    </location>
</feature>
<dbReference type="PANTHER" id="PTHR22950:SF349">
    <property type="entry name" value="AMINO ACID TRANSPORTER TRANSMEMBRANE DOMAIN-CONTAINING PROTEIN"/>
    <property type="match status" value="1"/>
</dbReference>
<reference evidence="8 9" key="1">
    <citation type="submission" date="2015-01" db="EMBL/GenBank/DDBJ databases">
        <title>Evolution of Trichinella species and genotypes.</title>
        <authorList>
            <person name="Korhonen P.K."/>
            <person name="Edoardo P."/>
            <person name="Giuseppe L.R."/>
            <person name="Gasser R.B."/>
        </authorList>
    </citation>
    <scope>NUCLEOTIDE SEQUENCE [LARGE SCALE GENOMIC DNA]</scope>
    <source>
        <strain evidence="8">ISS3</strain>
    </source>
</reference>
<proteinExistence type="predicted"/>
<protein>
    <submittedName>
        <fullName evidence="8">Proton-coupled amino acid transporter 4</fullName>
    </submittedName>
</protein>
<evidence type="ECO:0000256" key="6">
    <source>
        <dbReference type="SAM" id="Phobius"/>
    </source>
</evidence>
<sequence length="743" mass="83687">MASNKSAPAQVQRWSSVSSRVELLHLPSVDGSICSTESNNPPLQIEIPTEIIESNEQQKVPASTAAPTLESWLHLKRKEKKNTISNDQAVMSLIKALCGTGIFALPQAFRNAGLWAGIVLLLLNNTIAIFCLQILARRAQKFCLQTKQVALDYGKVVELTFANGPKSLTRFAKASRIIVNVLIGLCQFGICAAYFAFIAANLQQGFDFISDWSVHVYMAIVLPLLLLAGSLRYLKYLTILSTAANLIYVVVLSVTLYFIFQVRPDSSNLPAFQSWDTLPLAFGTIMFSFEAITVVLPVENRMKTPVDFTTWNGVLNTSCIVVTLFYIAFGFFGYIRYGDGIQDSITLNLPYDNPLCRTVKILIAIAVAFSYPLQFYVPMDLIATFIKEKFRDKQVKRMLLEYAARYGHVRRSGFFVEFDHFIGGFAYRCFTGVDYSPNFGHDQLVHQSHIEKAFHFHDDTEYSDRALRFDRTRRRHHDQRNGYYRIYKNRQLINQSISQSILSLNFLSLSFLFPTHYLIGFSCLLLYKQNGCSHHGHIVSQFPGPREEEDIVSTPLSRLFIRGEFFQLVHCWQTCMASEPEPPGNDCWQCVGQFHKAPSPGGHFPQSLDIGQDPAPSMLANRTVPLGAGGAPSPDRRRLRPSSRTTNYPEEYSGWMIGRHRLNHGSSVEAFDPLSSAFATADHIREINPSDNFLAEANRLLRHAARITAANVSQRRAAAAVYIQRIIGIAFRITSFSSMLQYT</sequence>
<feature type="transmembrane region" description="Helical" evidence="6">
    <location>
        <begin position="115"/>
        <end position="136"/>
    </location>
</feature>
<evidence type="ECO:0000256" key="5">
    <source>
        <dbReference type="SAM" id="MobiDB-lite"/>
    </source>
</evidence>